<dbReference type="Pfam" id="PF13599">
    <property type="entry name" value="Pentapeptide_4"/>
    <property type="match status" value="1"/>
</dbReference>
<dbReference type="EMBL" id="QUNF01000018">
    <property type="protein sequence ID" value="REG83403.1"/>
    <property type="molecule type" value="Genomic_DNA"/>
</dbReference>
<dbReference type="RefSeq" id="WP_086542787.1">
    <property type="nucleotide sequence ID" value="NZ_MSSW01000053.1"/>
</dbReference>
<dbReference type="InterPro" id="IPR001646">
    <property type="entry name" value="5peptide_repeat"/>
</dbReference>
<accession>A0A3E0DL28</accession>
<dbReference type="InterPro" id="IPR052949">
    <property type="entry name" value="PA_immunity-related"/>
</dbReference>
<reference evidence="1 2" key="1">
    <citation type="submission" date="2018-08" db="EMBL/GenBank/DDBJ databases">
        <title>Genomic Encyclopedia of Archaeal and Bacterial Type Strains, Phase II (KMG-II): from individual species to whole genera.</title>
        <authorList>
            <person name="Goeker M."/>
        </authorList>
    </citation>
    <scope>NUCLEOTIDE SEQUENCE [LARGE SCALE GENOMIC DNA]</scope>
    <source>
        <strain evidence="1 2">DSM 15986</strain>
    </source>
</reference>
<dbReference type="PANTHER" id="PTHR42999:SF1">
    <property type="entry name" value="PENTAPEPTIDE REPEAT-CONTAINING PROTEIN"/>
    <property type="match status" value="1"/>
</dbReference>
<organism evidence="1 2">
    <name type="scientific">Algoriphagus antarcticus</name>
    <dbReference type="NCBI Taxonomy" id="238540"/>
    <lineage>
        <taxon>Bacteria</taxon>
        <taxon>Pseudomonadati</taxon>
        <taxon>Bacteroidota</taxon>
        <taxon>Cytophagia</taxon>
        <taxon>Cytophagales</taxon>
        <taxon>Cyclobacteriaceae</taxon>
        <taxon>Algoriphagus</taxon>
    </lineage>
</organism>
<protein>
    <submittedName>
        <fullName evidence="1">Uncharacterized protein YjbI with pentapeptide repeats</fullName>
    </submittedName>
</protein>
<sequence>MSFFTEQIYKDLDYTKLPLSISEYEHCTFDQCNFSTLDLRGIHFENCTFRSCDLSNVKVPDVSFQHVKFEQCKMLGIHFHASNPFLLEFIFQNCQLDYCSFYNLKIKKSKFINCRLTEADFTQADLTASDFQGSDLSGAIFDRTITEKVDFRNALHYSIDPERNRVRGARFDMDGLPGLLVKYGIKVG</sequence>
<evidence type="ECO:0000313" key="1">
    <source>
        <dbReference type="EMBL" id="REG83403.1"/>
    </source>
</evidence>
<dbReference type="Gene3D" id="2.160.20.80">
    <property type="entry name" value="E3 ubiquitin-protein ligase SopA"/>
    <property type="match status" value="1"/>
</dbReference>
<gene>
    <name evidence="1" type="ORF">C8N25_11848</name>
</gene>
<name>A0A3E0DL28_9BACT</name>
<dbReference type="PANTHER" id="PTHR42999">
    <property type="entry name" value="ANTIBIOTIC RESISTANCE PROTEIN MCBG"/>
    <property type="match status" value="1"/>
</dbReference>
<keyword evidence="2" id="KW-1185">Reference proteome</keyword>
<dbReference type="AlphaFoldDB" id="A0A3E0DL28"/>
<dbReference type="OrthoDB" id="67652at2"/>
<dbReference type="Proteomes" id="UP000256405">
    <property type="component" value="Unassembled WGS sequence"/>
</dbReference>
<comment type="caution">
    <text evidence="1">The sequence shown here is derived from an EMBL/GenBank/DDBJ whole genome shotgun (WGS) entry which is preliminary data.</text>
</comment>
<evidence type="ECO:0000313" key="2">
    <source>
        <dbReference type="Proteomes" id="UP000256405"/>
    </source>
</evidence>
<proteinExistence type="predicted"/>
<dbReference type="SUPFAM" id="SSF141571">
    <property type="entry name" value="Pentapeptide repeat-like"/>
    <property type="match status" value="1"/>
</dbReference>